<evidence type="ECO:0000313" key="2">
    <source>
        <dbReference type="Proteomes" id="UP000253426"/>
    </source>
</evidence>
<dbReference type="EMBL" id="QNRR01000002">
    <property type="protein sequence ID" value="RBP45857.1"/>
    <property type="molecule type" value="Genomic_DNA"/>
</dbReference>
<gene>
    <name evidence="1" type="ORF">DES53_102240</name>
</gene>
<name>A0A366HT35_9BACT</name>
<evidence type="ECO:0000313" key="1">
    <source>
        <dbReference type="EMBL" id="RBP45857.1"/>
    </source>
</evidence>
<dbReference type="Proteomes" id="UP000253426">
    <property type="component" value="Unassembled WGS sequence"/>
</dbReference>
<organism evidence="1 2">
    <name type="scientific">Roseimicrobium gellanilyticum</name>
    <dbReference type="NCBI Taxonomy" id="748857"/>
    <lineage>
        <taxon>Bacteria</taxon>
        <taxon>Pseudomonadati</taxon>
        <taxon>Verrucomicrobiota</taxon>
        <taxon>Verrucomicrobiia</taxon>
        <taxon>Verrucomicrobiales</taxon>
        <taxon>Verrucomicrobiaceae</taxon>
        <taxon>Roseimicrobium</taxon>
    </lineage>
</organism>
<protein>
    <submittedName>
        <fullName evidence="1">Uncharacterized protein</fullName>
    </submittedName>
</protein>
<proteinExistence type="predicted"/>
<sequence>MRAGSQERYAIPWHTTRRQSANAKEFNAVCEILRAISGVSVQRRAAKQRRMRMEVRPSGLTAVVRLSSLTKTQPHHTTSRPAPTASLPQTSAFSAFFCGHSSRPPPSPSAPLHHLLLLVKLHPDPPAQQPAHAKHILRRPQCAAPEGVLAHAMDARAMIHRHLRDSKP</sequence>
<comment type="caution">
    <text evidence="1">The sequence shown here is derived from an EMBL/GenBank/DDBJ whole genome shotgun (WGS) entry which is preliminary data.</text>
</comment>
<accession>A0A366HT35</accession>
<reference evidence="1 2" key="1">
    <citation type="submission" date="2018-06" db="EMBL/GenBank/DDBJ databases">
        <title>Genomic Encyclopedia of Type Strains, Phase IV (KMG-IV): sequencing the most valuable type-strain genomes for metagenomic binning, comparative biology and taxonomic classification.</title>
        <authorList>
            <person name="Goeker M."/>
        </authorList>
    </citation>
    <scope>NUCLEOTIDE SEQUENCE [LARGE SCALE GENOMIC DNA]</scope>
    <source>
        <strain evidence="1 2">DSM 25532</strain>
    </source>
</reference>
<dbReference type="AlphaFoldDB" id="A0A366HT35"/>
<keyword evidence="2" id="KW-1185">Reference proteome</keyword>